<dbReference type="InterPro" id="IPR050832">
    <property type="entry name" value="Bact_Acetyltransf"/>
</dbReference>
<evidence type="ECO:0000256" key="2">
    <source>
        <dbReference type="ARBA" id="ARBA00023315"/>
    </source>
</evidence>
<dbReference type="InterPro" id="IPR016181">
    <property type="entry name" value="Acyl_CoA_acyltransferase"/>
</dbReference>
<keyword evidence="1 4" id="KW-0808">Transferase</keyword>
<keyword evidence="2 4" id="KW-0012">Acyltransferase</keyword>
<gene>
    <name evidence="4" type="ORF">ACFOD4_00570</name>
</gene>
<reference evidence="5" key="1">
    <citation type="journal article" date="2019" name="Int. J. Syst. Evol. Microbiol.">
        <title>The Global Catalogue of Microorganisms (GCM) 10K type strain sequencing project: providing services to taxonomists for standard genome sequencing and annotation.</title>
        <authorList>
            <consortium name="The Broad Institute Genomics Platform"/>
            <consortium name="The Broad Institute Genome Sequencing Center for Infectious Disease"/>
            <person name="Wu L."/>
            <person name="Ma J."/>
        </authorList>
    </citation>
    <scope>NUCLEOTIDE SEQUENCE [LARGE SCALE GENOMIC DNA]</scope>
    <source>
        <strain evidence="5">KCTC 52094</strain>
    </source>
</reference>
<keyword evidence="5" id="KW-1185">Reference proteome</keyword>
<dbReference type="InterPro" id="IPR000182">
    <property type="entry name" value="GNAT_dom"/>
</dbReference>
<dbReference type="EC" id="2.3.-.-" evidence="4"/>
<proteinExistence type="predicted"/>
<comment type="caution">
    <text evidence="4">The sequence shown here is derived from an EMBL/GenBank/DDBJ whole genome shotgun (WGS) entry which is preliminary data.</text>
</comment>
<name>A0ABV7FYR3_9PROT</name>
<accession>A0ABV7FYR3</accession>
<evidence type="ECO:0000256" key="1">
    <source>
        <dbReference type="ARBA" id="ARBA00022679"/>
    </source>
</evidence>
<evidence type="ECO:0000313" key="4">
    <source>
        <dbReference type="EMBL" id="MFC3123536.1"/>
    </source>
</evidence>
<feature type="domain" description="N-acetyltransferase" evidence="3">
    <location>
        <begin position="23"/>
        <end position="174"/>
    </location>
</feature>
<dbReference type="Pfam" id="PF00583">
    <property type="entry name" value="Acetyltransf_1"/>
    <property type="match status" value="1"/>
</dbReference>
<dbReference type="Gene3D" id="3.40.630.30">
    <property type="match status" value="1"/>
</dbReference>
<organism evidence="4 5">
    <name type="scientific">Teichococcus globiformis</name>
    <dbReference type="NCBI Taxonomy" id="2307229"/>
    <lineage>
        <taxon>Bacteria</taxon>
        <taxon>Pseudomonadati</taxon>
        <taxon>Pseudomonadota</taxon>
        <taxon>Alphaproteobacteria</taxon>
        <taxon>Acetobacterales</taxon>
        <taxon>Roseomonadaceae</taxon>
        <taxon>Roseomonas</taxon>
    </lineage>
</organism>
<evidence type="ECO:0000313" key="5">
    <source>
        <dbReference type="Proteomes" id="UP001595593"/>
    </source>
</evidence>
<dbReference type="Proteomes" id="UP001595593">
    <property type="component" value="Unassembled WGS sequence"/>
</dbReference>
<protein>
    <submittedName>
        <fullName evidence="4">GNAT family N-acetyltransferase</fullName>
        <ecNumber evidence="4">2.3.-.-</ecNumber>
    </submittedName>
</protein>
<dbReference type="PROSITE" id="PS51186">
    <property type="entry name" value="GNAT"/>
    <property type="match status" value="1"/>
</dbReference>
<dbReference type="PANTHER" id="PTHR43877">
    <property type="entry name" value="AMINOALKYLPHOSPHONATE N-ACETYLTRANSFERASE-RELATED-RELATED"/>
    <property type="match status" value="1"/>
</dbReference>
<dbReference type="EMBL" id="JBHRTN010000002">
    <property type="protein sequence ID" value="MFC3123536.1"/>
    <property type="molecule type" value="Genomic_DNA"/>
</dbReference>
<sequence>MAPLSEEDLRPGSDTARRRLPDIAPRLAMAGEAPLLAALVERAYAPWVSVVGRRPAPMQDDYVARIAASQAWVAEDGGGLAALAVVEERRDAAPPCLLLDNIAVEPDRHGTGLGLAMLRFVGQEALRRGLPEVRLYTNEKMERNIALYARLGFTEAERRQEGAFRRVIMAIPSEKLAG</sequence>
<evidence type="ECO:0000259" key="3">
    <source>
        <dbReference type="PROSITE" id="PS51186"/>
    </source>
</evidence>
<dbReference type="SUPFAM" id="SSF55729">
    <property type="entry name" value="Acyl-CoA N-acyltransferases (Nat)"/>
    <property type="match status" value="1"/>
</dbReference>
<dbReference type="GO" id="GO:0016746">
    <property type="term" value="F:acyltransferase activity"/>
    <property type="evidence" value="ECO:0007669"/>
    <property type="project" value="UniProtKB-KW"/>
</dbReference>
<dbReference type="CDD" id="cd04301">
    <property type="entry name" value="NAT_SF"/>
    <property type="match status" value="1"/>
</dbReference>